<accession>A0A820LG42</accession>
<dbReference type="InterPro" id="IPR036249">
    <property type="entry name" value="Thioredoxin-like_sf"/>
</dbReference>
<dbReference type="EMBL" id="CAJOBD010052760">
    <property type="protein sequence ID" value="CAF4356810.1"/>
    <property type="molecule type" value="Genomic_DNA"/>
</dbReference>
<evidence type="ECO:0000313" key="2">
    <source>
        <dbReference type="Proteomes" id="UP000663836"/>
    </source>
</evidence>
<feature type="non-terminal residue" evidence="1">
    <location>
        <position position="1"/>
    </location>
</feature>
<organism evidence="1 2">
    <name type="scientific">Rotaria sordida</name>
    <dbReference type="NCBI Taxonomy" id="392033"/>
    <lineage>
        <taxon>Eukaryota</taxon>
        <taxon>Metazoa</taxon>
        <taxon>Spiralia</taxon>
        <taxon>Gnathifera</taxon>
        <taxon>Rotifera</taxon>
        <taxon>Eurotatoria</taxon>
        <taxon>Bdelloidea</taxon>
        <taxon>Philodinida</taxon>
        <taxon>Philodinidae</taxon>
        <taxon>Rotaria</taxon>
    </lineage>
</organism>
<dbReference type="Gene3D" id="3.40.30.10">
    <property type="entry name" value="Glutaredoxin"/>
    <property type="match status" value="1"/>
</dbReference>
<sequence>YFDSETNSLKDDLVKVANQLSEKFRFAYTTVKEVLDKAGHSNKIVVHQPKRLQSKFEDAFSVVEGVGDKIKAYIQEK</sequence>
<dbReference type="AlphaFoldDB" id="A0A820LG42"/>
<reference evidence="1" key="1">
    <citation type="submission" date="2021-02" db="EMBL/GenBank/DDBJ databases">
        <authorList>
            <person name="Nowell W R."/>
        </authorList>
    </citation>
    <scope>NUCLEOTIDE SEQUENCE</scope>
</reference>
<dbReference type="Proteomes" id="UP000663836">
    <property type="component" value="Unassembled WGS sequence"/>
</dbReference>
<dbReference type="SUPFAM" id="SSF52833">
    <property type="entry name" value="Thioredoxin-like"/>
    <property type="match status" value="1"/>
</dbReference>
<name>A0A820LG42_9BILA</name>
<protein>
    <submittedName>
        <fullName evidence="1">Uncharacterized protein</fullName>
    </submittedName>
</protein>
<evidence type="ECO:0000313" key="1">
    <source>
        <dbReference type="EMBL" id="CAF4356810.1"/>
    </source>
</evidence>
<comment type="caution">
    <text evidence="1">The sequence shown here is derived from an EMBL/GenBank/DDBJ whole genome shotgun (WGS) entry which is preliminary data.</text>
</comment>
<feature type="non-terminal residue" evidence="1">
    <location>
        <position position="77"/>
    </location>
</feature>
<gene>
    <name evidence="1" type="ORF">JBS370_LOCUS42104</name>
</gene>
<proteinExistence type="predicted"/>